<comment type="caution">
    <text evidence="1">The sequence shown here is derived from an EMBL/GenBank/DDBJ whole genome shotgun (WGS) entry which is preliminary data.</text>
</comment>
<dbReference type="InterPro" id="IPR027796">
    <property type="entry name" value="OTT_1508_deam-like"/>
</dbReference>
<dbReference type="EMBL" id="QQZZ01000171">
    <property type="protein sequence ID" value="RMZ38108.1"/>
    <property type="molecule type" value="Genomic_DNA"/>
</dbReference>
<gene>
    <name evidence="1" type="ORF">CA14_012831</name>
</gene>
<evidence type="ECO:0000313" key="1">
    <source>
        <dbReference type="EMBL" id="RMZ38108.1"/>
    </source>
</evidence>
<reference evidence="1 2" key="1">
    <citation type="submission" date="2018-07" db="EMBL/GenBank/DDBJ databases">
        <title>Identification of spontaneous genetic mutation associated with occurrence of a yellow conidial color mutant of Aspergillus flavus.</title>
        <authorList>
            <person name="Chang P.-K."/>
            <person name="Mack B.M."/>
            <person name="Scharfenstein L."/>
            <person name="Gilbert M.K."/>
        </authorList>
    </citation>
    <scope>NUCLEOTIDE SEQUENCE [LARGE SCALE GENOMIC DNA]</scope>
    <source>
        <strain evidence="1 2">CA14</strain>
    </source>
</reference>
<name>A0AB74BTZ3_ASPFL</name>
<evidence type="ECO:0000313" key="2">
    <source>
        <dbReference type="Proteomes" id="UP000275480"/>
    </source>
</evidence>
<dbReference type="Proteomes" id="UP000275480">
    <property type="component" value="Unassembled WGS sequence"/>
</dbReference>
<dbReference type="AlphaFoldDB" id="A0AB74BTZ3"/>
<sequence>MSAVSDIKIVCAENIAISYLLRNVPAPPSRNRTHCQTVSGRRSTLSFNTERKLASTLAFIAHSKDDVEHIPALCLEEDTDSGSLNVIFAVNKASYNDGEDTIRCIKQGFERIFAILATVSKSTRYRDKGNQILTAVVSMCSSRILSRLRMACTSRTSTKRPLKGTLQEALLAVEIIRRKLIDGNLSKTADNFTLRAKEVEKLLDSWSQYQVVTRLVEVVEGIHQLQQILGLSDLIGIIPNRDMSPSARRSLLNIVSKISRYWEVARYLYRTAKTSPLARAMRTIPVRLPEEAFASPVIKGYFPELQSKIAEASPRGSQQKLLREICAILKISQQQAIDRYSGQVIRTLREAKVHAEIQLIAHCELKHPTLLPRVICSSKDACFLCNLCLQLYQKIYTPKSHGRLYPGWRIPCIPQLAELEQRFSQTLGDQFRETCVALLSTHQKVIYPDPNESTLFTLPLSRTTTRASISSKATRAGSRISRLPDSSKIVDVIDPRTENMANMPPGSPSPSHDCAKSIENELNYSTLVQGSKNFGCLTPGESSFVYIADSLRSLEIQIEYATGSSDLKYYLKWLGLEEAAEVREKGSSTLVVDTEHLEGAATLHEQNSLYLIAKDAILKVGWASGDKRSPSIRSPASDFDNHYITHS</sequence>
<organism evidence="1 2">
    <name type="scientific">Aspergillus flavus</name>
    <dbReference type="NCBI Taxonomy" id="5059"/>
    <lineage>
        <taxon>Eukaryota</taxon>
        <taxon>Fungi</taxon>
        <taxon>Dikarya</taxon>
        <taxon>Ascomycota</taxon>
        <taxon>Pezizomycotina</taxon>
        <taxon>Eurotiomycetes</taxon>
        <taxon>Eurotiomycetidae</taxon>
        <taxon>Eurotiales</taxon>
        <taxon>Aspergillaceae</taxon>
        <taxon>Aspergillus</taxon>
        <taxon>Aspergillus subgen. Circumdati</taxon>
    </lineage>
</organism>
<accession>A0AB74BTZ3</accession>
<dbReference type="Pfam" id="PF14441">
    <property type="entry name" value="OTT_1508_deam"/>
    <property type="match status" value="1"/>
</dbReference>
<proteinExistence type="predicted"/>
<protein>
    <submittedName>
        <fullName evidence="1">Uncharacterized protein</fullName>
    </submittedName>
</protein>